<dbReference type="SUPFAM" id="SSF56281">
    <property type="entry name" value="Metallo-hydrolase/oxidoreductase"/>
    <property type="match status" value="1"/>
</dbReference>
<accession>A0A1M6CKV3</accession>
<dbReference type="SMART" id="SM00849">
    <property type="entry name" value="Lactamase_B"/>
    <property type="match status" value="1"/>
</dbReference>
<protein>
    <submittedName>
        <fullName evidence="2">Metal-dependent hydrolase, beta-lactamase superfamily II</fullName>
    </submittedName>
</protein>
<dbReference type="PANTHER" id="PTHR30619">
    <property type="entry name" value="DNA INTERNALIZATION/COMPETENCE PROTEIN COMEC/REC2"/>
    <property type="match status" value="1"/>
</dbReference>
<name>A0A1M6CKV3_9FIRM</name>
<dbReference type="EMBL" id="FQZV01000004">
    <property type="protein sequence ID" value="SHI61394.1"/>
    <property type="molecule type" value="Genomic_DNA"/>
</dbReference>
<gene>
    <name evidence="2" type="ORF">SAMN02745975_00242</name>
</gene>
<dbReference type="CDD" id="cd07731">
    <property type="entry name" value="ComA-like_MBL-fold"/>
    <property type="match status" value="1"/>
</dbReference>
<dbReference type="STRING" id="1121919.SAMN02745975_00242"/>
<sequence length="287" mass="31734">MKLNKPLITLLLLLILLLTSSCGIMQDMEVQLPPNSGLLEVHFIDVGQGDAIWIKTPQDQNLLIDAGGNRYGDYVVDYLSSHGVTSLTAVIGTHPHEDHIGGLDRVIDSFDIEKVYMPKVLHNTKTFEDVLDAVDRKGLKISTAKAGVPLALQGVDAEFLAPVSEKYKELNNYSAVLRLQYGTQVFLFMGDAEQLSEQEMLSSYPKAVFKANVLKVGHHGSTTSTGDPWLNAVNPQYAVILSGKDNTYGHPHKEILEKLKERDIKIYRTDEKGTIVFQSDGKTISVK</sequence>
<dbReference type="OrthoDB" id="9761531at2"/>
<dbReference type="RefSeq" id="WP_110939548.1">
    <property type="nucleotide sequence ID" value="NZ_FQZV01000004.1"/>
</dbReference>
<dbReference type="InterPro" id="IPR036866">
    <property type="entry name" value="RibonucZ/Hydroxyglut_hydro"/>
</dbReference>
<evidence type="ECO:0000313" key="2">
    <source>
        <dbReference type="EMBL" id="SHI61394.1"/>
    </source>
</evidence>
<proteinExistence type="predicted"/>
<dbReference type="AlphaFoldDB" id="A0A1M6CKV3"/>
<dbReference type="InterPro" id="IPR001279">
    <property type="entry name" value="Metallo-B-lactamas"/>
</dbReference>
<dbReference type="PROSITE" id="PS51257">
    <property type="entry name" value="PROKAR_LIPOPROTEIN"/>
    <property type="match status" value="1"/>
</dbReference>
<evidence type="ECO:0000259" key="1">
    <source>
        <dbReference type="SMART" id="SM00849"/>
    </source>
</evidence>
<evidence type="ECO:0000313" key="3">
    <source>
        <dbReference type="Proteomes" id="UP000184536"/>
    </source>
</evidence>
<dbReference type="Gene3D" id="3.60.15.10">
    <property type="entry name" value="Ribonuclease Z/Hydroxyacylglutathione hydrolase-like"/>
    <property type="match status" value="1"/>
</dbReference>
<keyword evidence="2" id="KW-0378">Hydrolase</keyword>
<dbReference type="InterPro" id="IPR052159">
    <property type="entry name" value="Competence_DNA_uptake"/>
</dbReference>
<dbReference type="Proteomes" id="UP000184536">
    <property type="component" value="Unassembled WGS sequence"/>
</dbReference>
<dbReference type="PANTHER" id="PTHR30619:SF7">
    <property type="entry name" value="BETA-LACTAMASE DOMAIN PROTEIN"/>
    <property type="match status" value="1"/>
</dbReference>
<dbReference type="GO" id="GO:0016787">
    <property type="term" value="F:hydrolase activity"/>
    <property type="evidence" value="ECO:0007669"/>
    <property type="project" value="UniProtKB-KW"/>
</dbReference>
<keyword evidence="3" id="KW-1185">Reference proteome</keyword>
<feature type="domain" description="Metallo-beta-lactamase" evidence="1">
    <location>
        <begin position="48"/>
        <end position="244"/>
    </location>
</feature>
<organism evidence="2 3">
    <name type="scientific">Geosporobacter subterraneus DSM 17957</name>
    <dbReference type="NCBI Taxonomy" id="1121919"/>
    <lineage>
        <taxon>Bacteria</taxon>
        <taxon>Bacillati</taxon>
        <taxon>Bacillota</taxon>
        <taxon>Clostridia</taxon>
        <taxon>Peptostreptococcales</taxon>
        <taxon>Thermotaleaceae</taxon>
        <taxon>Geosporobacter</taxon>
    </lineage>
</organism>
<dbReference type="InterPro" id="IPR035681">
    <property type="entry name" value="ComA-like_MBL"/>
</dbReference>
<reference evidence="3" key="1">
    <citation type="submission" date="2016-11" db="EMBL/GenBank/DDBJ databases">
        <authorList>
            <person name="Varghese N."/>
            <person name="Submissions S."/>
        </authorList>
    </citation>
    <scope>NUCLEOTIDE SEQUENCE [LARGE SCALE GENOMIC DNA]</scope>
    <source>
        <strain evidence="3">DSM 17957</strain>
    </source>
</reference>
<dbReference type="Pfam" id="PF00753">
    <property type="entry name" value="Lactamase_B"/>
    <property type="match status" value="1"/>
</dbReference>